<dbReference type="PROSITE" id="PS50883">
    <property type="entry name" value="EAL"/>
    <property type="match status" value="1"/>
</dbReference>
<dbReference type="Pfam" id="PF01590">
    <property type="entry name" value="GAF"/>
    <property type="match status" value="1"/>
</dbReference>
<organism evidence="2 3">
    <name type="scientific">Larsenimonas rhizosphaerae</name>
    <dbReference type="NCBI Taxonomy" id="2944682"/>
    <lineage>
        <taxon>Bacteria</taxon>
        <taxon>Pseudomonadati</taxon>
        <taxon>Pseudomonadota</taxon>
        <taxon>Gammaproteobacteria</taxon>
        <taxon>Oceanospirillales</taxon>
        <taxon>Halomonadaceae</taxon>
        <taxon>Larsenimonas</taxon>
    </lineage>
</organism>
<keyword evidence="3" id="KW-1185">Reference proteome</keyword>
<dbReference type="GO" id="GO:0071111">
    <property type="term" value="F:cyclic-guanylate-specific phosphodiesterase activity"/>
    <property type="evidence" value="ECO:0007669"/>
    <property type="project" value="InterPro"/>
</dbReference>
<protein>
    <submittedName>
        <fullName evidence="2">Sensor domain-containing phosphodiesterase</fullName>
    </submittedName>
</protein>
<reference evidence="2" key="1">
    <citation type="submission" date="2022-11" db="EMBL/GenBank/DDBJ databases">
        <title>Larsenimonas rhizosphaerae sp. nov., isolated from a tidal mudflat.</title>
        <authorList>
            <person name="Lee S.D."/>
            <person name="Kim I.S."/>
        </authorList>
    </citation>
    <scope>NUCLEOTIDE SEQUENCE</scope>
    <source>
        <strain evidence="2">GH2-1</strain>
    </source>
</reference>
<dbReference type="Pfam" id="PF00990">
    <property type="entry name" value="GGDEF"/>
    <property type="match status" value="1"/>
</dbReference>
<dbReference type="PANTHER" id="PTHR33121">
    <property type="entry name" value="CYCLIC DI-GMP PHOSPHODIESTERASE PDEF"/>
    <property type="match status" value="1"/>
</dbReference>
<dbReference type="SUPFAM" id="SSF55073">
    <property type="entry name" value="Nucleotide cyclase"/>
    <property type="match status" value="1"/>
</dbReference>
<gene>
    <name evidence="2" type="ORF">OQ287_08025</name>
</gene>
<evidence type="ECO:0000313" key="2">
    <source>
        <dbReference type="EMBL" id="MCX2524185.1"/>
    </source>
</evidence>
<dbReference type="SMART" id="SM00267">
    <property type="entry name" value="GGDEF"/>
    <property type="match status" value="1"/>
</dbReference>
<dbReference type="Gene3D" id="3.30.70.270">
    <property type="match status" value="1"/>
</dbReference>
<dbReference type="SUPFAM" id="SSF141868">
    <property type="entry name" value="EAL domain-like"/>
    <property type="match status" value="1"/>
</dbReference>
<dbReference type="Proteomes" id="UP001165678">
    <property type="component" value="Unassembled WGS sequence"/>
</dbReference>
<accession>A0AA41ZGM7</accession>
<dbReference type="Gene3D" id="3.30.450.40">
    <property type="match status" value="1"/>
</dbReference>
<dbReference type="InterPro" id="IPR043128">
    <property type="entry name" value="Rev_trsase/Diguanyl_cyclase"/>
</dbReference>
<dbReference type="AlphaFoldDB" id="A0AA41ZGM7"/>
<evidence type="ECO:0000259" key="1">
    <source>
        <dbReference type="PROSITE" id="PS50883"/>
    </source>
</evidence>
<dbReference type="RefSeq" id="WP_265896109.1">
    <property type="nucleotide sequence ID" value="NZ_JAPIVE010000002.1"/>
</dbReference>
<name>A0AA41ZGM7_9GAMM</name>
<evidence type="ECO:0000313" key="3">
    <source>
        <dbReference type="Proteomes" id="UP001165678"/>
    </source>
</evidence>
<dbReference type="Gene3D" id="3.20.20.450">
    <property type="entry name" value="EAL domain"/>
    <property type="match status" value="1"/>
</dbReference>
<sequence>MLSDLTLVESTRLAAIEAERQARLGASASLNRVSELICELIGVPTGLVTLVGDELQWIVARTRFDCASTSRENAFCKYTVARRALTVIEDATQDERVKENPLVIRAPNIRFYAGVPLITSEGHAIGSVCAIDYEPRRLTGTQARQLRMLGDIATDILEARHRLGMVESITLFPNCHQLRKDLGDMMQPAAQAERYSLFMISTIDINYMNDITSSFGGVATDTLICDVAALLQLLMPSEWPLYAVSPSRFAFVVPFAQRAAALECIDLFSDRMEDYHQGSIPIRLDVHAGVHDFDTLAMDGHEVYRKALNALHAALSMDMKVLGYRAGYDDEQREHLQLMIELATSIEARQDLFMVYQPKVDLKTNRIVGLEALLRWNHPRRGMIPPGEFISLVDKTNLINPLTYRVFEMAAAMARTCYLAGGTARIAINISTSNLLDDGMVDMFSRILEKEQARAEWLELECLETEGLLDNTRAVATLIELKTLGFRLSIDDFGAGHSNINYLRRLPTDVIKIDRYLISDIATDPASRFIVEKIVEMAHFLALKVVAEGIENEPTLALLRAMHCDAAQGYHLFRPMPEAEAFALVAGCDDTLAG</sequence>
<dbReference type="SMART" id="SM00052">
    <property type="entry name" value="EAL"/>
    <property type="match status" value="1"/>
</dbReference>
<comment type="caution">
    <text evidence="2">The sequence shown here is derived from an EMBL/GenBank/DDBJ whole genome shotgun (WGS) entry which is preliminary data.</text>
</comment>
<dbReference type="EMBL" id="JAPIVE010000002">
    <property type="protein sequence ID" value="MCX2524185.1"/>
    <property type="molecule type" value="Genomic_DNA"/>
</dbReference>
<dbReference type="PANTHER" id="PTHR33121:SF19">
    <property type="entry name" value="CYCLIC DI-GMP PHOSPHODIESTERASE PA2567"/>
    <property type="match status" value="1"/>
</dbReference>
<dbReference type="InterPro" id="IPR050706">
    <property type="entry name" value="Cyclic-di-GMP_PDE-like"/>
</dbReference>
<dbReference type="Pfam" id="PF00563">
    <property type="entry name" value="EAL"/>
    <property type="match status" value="1"/>
</dbReference>
<dbReference type="InterPro" id="IPR029787">
    <property type="entry name" value="Nucleotide_cyclase"/>
</dbReference>
<proteinExistence type="predicted"/>
<dbReference type="InterPro" id="IPR035919">
    <property type="entry name" value="EAL_sf"/>
</dbReference>
<feature type="domain" description="EAL" evidence="1">
    <location>
        <begin position="335"/>
        <end position="589"/>
    </location>
</feature>
<dbReference type="InterPro" id="IPR029016">
    <property type="entry name" value="GAF-like_dom_sf"/>
</dbReference>
<dbReference type="InterPro" id="IPR001633">
    <property type="entry name" value="EAL_dom"/>
</dbReference>
<dbReference type="SUPFAM" id="SSF55781">
    <property type="entry name" value="GAF domain-like"/>
    <property type="match status" value="1"/>
</dbReference>
<dbReference type="InterPro" id="IPR000160">
    <property type="entry name" value="GGDEF_dom"/>
</dbReference>
<dbReference type="CDD" id="cd01948">
    <property type="entry name" value="EAL"/>
    <property type="match status" value="1"/>
</dbReference>
<dbReference type="SMART" id="SM00065">
    <property type="entry name" value="GAF"/>
    <property type="match status" value="1"/>
</dbReference>
<dbReference type="InterPro" id="IPR003018">
    <property type="entry name" value="GAF"/>
</dbReference>